<evidence type="ECO:0000313" key="11">
    <source>
        <dbReference type="WBParaSite" id="Csp11.Scaffold629.g7769.t1"/>
    </source>
</evidence>
<keyword evidence="10" id="KW-1185">Reference proteome</keyword>
<dbReference type="InterPro" id="IPR036291">
    <property type="entry name" value="NAD(P)-bd_dom_sf"/>
</dbReference>
<reference evidence="11" key="1">
    <citation type="submission" date="2016-11" db="UniProtKB">
        <authorList>
            <consortium name="WormBaseParasite"/>
        </authorList>
    </citation>
    <scope>IDENTIFICATION</scope>
</reference>
<evidence type="ECO:0000256" key="3">
    <source>
        <dbReference type="ARBA" id="ARBA00013190"/>
    </source>
</evidence>
<proteinExistence type="inferred from homology"/>
<dbReference type="FunFam" id="3.40.50.720:FF:000039">
    <property type="entry name" value="Alcohol dehydrogenase AdhP"/>
    <property type="match status" value="1"/>
</dbReference>
<feature type="domain" description="Enoyl reductase (ER)" evidence="9">
    <location>
        <begin position="18"/>
        <end position="344"/>
    </location>
</feature>
<evidence type="ECO:0000256" key="4">
    <source>
        <dbReference type="ARBA" id="ARBA00022723"/>
    </source>
</evidence>
<dbReference type="PANTHER" id="PTHR42940">
    <property type="entry name" value="ALCOHOL DEHYDROGENASE 1-RELATED"/>
    <property type="match status" value="1"/>
</dbReference>
<dbReference type="InterPro" id="IPR002328">
    <property type="entry name" value="ADH_Zn_CS"/>
</dbReference>
<dbReference type="SUPFAM" id="SSF50129">
    <property type="entry name" value="GroES-like"/>
    <property type="match status" value="1"/>
</dbReference>
<dbReference type="InterPro" id="IPR013154">
    <property type="entry name" value="ADH-like_N"/>
</dbReference>
<evidence type="ECO:0000256" key="7">
    <source>
        <dbReference type="ARBA" id="ARBA00023027"/>
    </source>
</evidence>
<dbReference type="Pfam" id="PF08240">
    <property type="entry name" value="ADH_N"/>
    <property type="match status" value="1"/>
</dbReference>
<dbReference type="Proteomes" id="UP000095282">
    <property type="component" value="Unplaced"/>
</dbReference>
<dbReference type="InterPro" id="IPR020843">
    <property type="entry name" value="ER"/>
</dbReference>
<dbReference type="GO" id="GO:0004022">
    <property type="term" value="F:alcohol dehydrogenase (NAD+) activity"/>
    <property type="evidence" value="ECO:0007669"/>
    <property type="project" value="UniProtKB-EC"/>
</dbReference>
<evidence type="ECO:0000256" key="2">
    <source>
        <dbReference type="ARBA" id="ARBA00008072"/>
    </source>
</evidence>
<keyword evidence="6" id="KW-0560">Oxidoreductase</keyword>
<evidence type="ECO:0000256" key="1">
    <source>
        <dbReference type="ARBA" id="ARBA00001947"/>
    </source>
</evidence>
<comment type="cofactor">
    <cofactor evidence="1 8">
        <name>Zn(2+)</name>
        <dbReference type="ChEBI" id="CHEBI:29105"/>
    </cofactor>
</comment>
<organism evidence="10 11">
    <name type="scientific">Caenorhabditis tropicalis</name>
    <dbReference type="NCBI Taxonomy" id="1561998"/>
    <lineage>
        <taxon>Eukaryota</taxon>
        <taxon>Metazoa</taxon>
        <taxon>Ecdysozoa</taxon>
        <taxon>Nematoda</taxon>
        <taxon>Chromadorea</taxon>
        <taxon>Rhabditida</taxon>
        <taxon>Rhabditina</taxon>
        <taxon>Rhabditomorpha</taxon>
        <taxon>Rhabditoidea</taxon>
        <taxon>Rhabditidae</taxon>
        <taxon>Peloderinae</taxon>
        <taxon>Caenorhabditis</taxon>
    </lineage>
</organism>
<name>A0A1I7UBW4_9PELO</name>
<keyword evidence="5 8" id="KW-0862">Zinc</keyword>
<evidence type="ECO:0000313" key="10">
    <source>
        <dbReference type="Proteomes" id="UP000095282"/>
    </source>
</evidence>
<evidence type="ECO:0000256" key="6">
    <source>
        <dbReference type="ARBA" id="ARBA00023002"/>
    </source>
</evidence>
<dbReference type="WBParaSite" id="Csp11.Scaffold629.g7769.t1">
    <property type="protein sequence ID" value="Csp11.Scaffold629.g7769.t1"/>
    <property type="gene ID" value="Csp11.Scaffold629.g7769"/>
</dbReference>
<keyword evidence="4 8" id="KW-0479">Metal-binding</keyword>
<protein>
    <recommendedName>
        <fullName evidence="3">alcohol dehydrogenase</fullName>
        <ecNumber evidence="3">1.1.1.1</ecNumber>
    </recommendedName>
</protein>
<dbReference type="eggNOG" id="KOG0023">
    <property type="taxonomic scope" value="Eukaryota"/>
</dbReference>
<keyword evidence="7" id="KW-0520">NAD</keyword>
<dbReference type="STRING" id="1561998.A0A1I7UBW4"/>
<dbReference type="Gene3D" id="3.90.180.10">
    <property type="entry name" value="Medium-chain alcohol dehydrogenases, catalytic domain"/>
    <property type="match status" value="1"/>
</dbReference>
<dbReference type="CDD" id="cd08297">
    <property type="entry name" value="CAD3"/>
    <property type="match status" value="1"/>
</dbReference>
<comment type="similarity">
    <text evidence="2 8">Belongs to the zinc-containing alcohol dehydrogenase family.</text>
</comment>
<dbReference type="Pfam" id="PF00107">
    <property type="entry name" value="ADH_zinc_N"/>
    <property type="match status" value="1"/>
</dbReference>
<dbReference type="EC" id="1.1.1.1" evidence="3"/>
<sequence length="348" mass="37919">MSDIPSTQRVLIFDEYNGPLVVRKAPVPEPLDDELLVKVEYSGICHSDLHSWNGDFDYATICPLIGGHEGAGSVVKIGSKVRDWKLGDRAGVKLVNANCLNCEYCKTGHEPLCDRIQNYGFDCHGTFQEYMTIRDVDAIKISKDMNLASAAPVLCGGVTAYKALKEANLKSGQIVAITGAGGGLGSFGIQYAKAMGLRVIAIDHSSKKEHCEDLGAEWFVDGFETSEIVDHIKKITNGGPHGVVSFVSAKKPMEQALEYVRKRGTVVLVGLPKDSQILVNTTLLIFNSITIKGSLIGSRLDTDEALDFVSRGVVKVPLEFVRLEDVPIVYEKMKEGKVNSRVVVDFSL</sequence>
<dbReference type="SUPFAM" id="SSF51735">
    <property type="entry name" value="NAD(P)-binding Rossmann-fold domains"/>
    <property type="match status" value="1"/>
</dbReference>
<evidence type="ECO:0000259" key="9">
    <source>
        <dbReference type="SMART" id="SM00829"/>
    </source>
</evidence>
<dbReference type="InterPro" id="IPR011032">
    <property type="entry name" value="GroES-like_sf"/>
</dbReference>
<dbReference type="PROSITE" id="PS00059">
    <property type="entry name" value="ADH_ZINC"/>
    <property type="match status" value="1"/>
</dbReference>
<dbReference type="GO" id="GO:0005737">
    <property type="term" value="C:cytoplasm"/>
    <property type="evidence" value="ECO:0007669"/>
    <property type="project" value="TreeGrafter"/>
</dbReference>
<evidence type="ECO:0000256" key="5">
    <source>
        <dbReference type="ARBA" id="ARBA00022833"/>
    </source>
</evidence>
<dbReference type="Gene3D" id="3.40.50.720">
    <property type="entry name" value="NAD(P)-binding Rossmann-like Domain"/>
    <property type="match status" value="1"/>
</dbReference>
<dbReference type="SMART" id="SM00829">
    <property type="entry name" value="PKS_ER"/>
    <property type="match status" value="1"/>
</dbReference>
<dbReference type="InterPro" id="IPR013149">
    <property type="entry name" value="ADH-like_C"/>
</dbReference>
<evidence type="ECO:0000256" key="8">
    <source>
        <dbReference type="RuleBase" id="RU361277"/>
    </source>
</evidence>
<accession>A0A1I7UBW4</accession>
<dbReference type="PANTHER" id="PTHR42940:SF3">
    <property type="entry name" value="ALCOHOL DEHYDROGENASE 1-RELATED"/>
    <property type="match status" value="1"/>
</dbReference>
<dbReference type="AlphaFoldDB" id="A0A1I7UBW4"/>
<dbReference type="GO" id="GO:0008270">
    <property type="term" value="F:zinc ion binding"/>
    <property type="evidence" value="ECO:0007669"/>
    <property type="project" value="InterPro"/>
</dbReference>